<sequence length="99" mass="11392">MNREKLMKMAGAVRTGGKGSMRRKEKAVHKTTTTDDKRLQSSIKRIGRERYPLNQVNIFMDDVVIQFINPRGEANMPDQNSDLSCKIFFPVYYQPLGAR</sequence>
<protein>
    <submittedName>
        <fullName evidence="3">Nascent polypeptide-associated complex subunit beta-like</fullName>
    </submittedName>
</protein>
<dbReference type="Proteomes" id="UP000515124">
    <property type="component" value="Unplaced"/>
</dbReference>
<dbReference type="InterPro" id="IPR039370">
    <property type="entry name" value="BTF3"/>
</dbReference>
<accession>A0A6P5SBI9</accession>
<feature type="compositionally biased region" description="Basic residues" evidence="1">
    <location>
        <begin position="20"/>
        <end position="29"/>
    </location>
</feature>
<dbReference type="KEGG" id="pavi:110754185"/>
<dbReference type="AlphaFoldDB" id="A0A6P5SBI9"/>
<feature type="region of interest" description="Disordered" evidence="1">
    <location>
        <begin position="1"/>
        <end position="39"/>
    </location>
</feature>
<dbReference type="PANTHER" id="PTHR10351">
    <property type="entry name" value="TRANSCRIPTION FACTOR BTF3 FAMILY MEMBER"/>
    <property type="match status" value="1"/>
</dbReference>
<proteinExistence type="predicted"/>
<dbReference type="GeneID" id="110754185"/>
<evidence type="ECO:0000256" key="1">
    <source>
        <dbReference type="SAM" id="MobiDB-lite"/>
    </source>
</evidence>
<organism evidence="2 3">
    <name type="scientific">Prunus avium</name>
    <name type="common">Cherry</name>
    <name type="synonym">Cerasus avium</name>
    <dbReference type="NCBI Taxonomy" id="42229"/>
    <lineage>
        <taxon>Eukaryota</taxon>
        <taxon>Viridiplantae</taxon>
        <taxon>Streptophyta</taxon>
        <taxon>Embryophyta</taxon>
        <taxon>Tracheophyta</taxon>
        <taxon>Spermatophyta</taxon>
        <taxon>Magnoliopsida</taxon>
        <taxon>eudicotyledons</taxon>
        <taxon>Gunneridae</taxon>
        <taxon>Pentapetalae</taxon>
        <taxon>rosids</taxon>
        <taxon>fabids</taxon>
        <taxon>Rosales</taxon>
        <taxon>Rosaceae</taxon>
        <taxon>Amygdaloideae</taxon>
        <taxon>Amygdaleae</taxon>
        <taxon>Prunus</taxon>
    </lineage>
</organism>
<keyword evidence="2" id="KW-1185">Reference proteome</keyword>
<evidence type="ECO:0000313" key="2">
    <source>
        <dbReference type="Proteomes" id="UP000515124"/>
    </source>
</evidence>
<name>A0A6P5SBI9_PRUAV</name>
<gene>
    <name evidence="3" type="primary">LOC110754185</name>
</gene>
<dbReference type="RefSeq" id="XP_021810911.1">
    <property type="nucleotide sequence ID" value="XM_021955219.1"/>
</dbReference>
<evidence type="ECO:0000313" key="3">
    <source>
        <dbReference type="RefSeq" id="XP_021810911.1"/>
    </source>
</evidence>
<reference evidence="3" key="1">
    <citation type="submission" date="2025-08" db="UniProtKB">
        <authorList>
            <consortium name="RefSeq"/>
        </authorList>
    </citation>
    <scope>IDENTIFICATION</scope>
</reference>